<accession>A0A916E5I9</accession>
<name>A0A916E5I9_9GLOM</name>
<evidence type="ECO:0008006" key="3">
    <source>
        <dbReference type="Google" id="ProtNLM"/>
    </source>
</evidence>
<reference evidence="1" key="1">
    <citation type="submission" date="2020-05" db="EMBL/GenBank/DDBJ databases">
        <authorList>
            <person name="Rincon C."/>
            <person name="Sanders R I."/>
            <person name="Robbins C."/>
            <person name="Chaturvedi A."/>
        </authorList>
    </citation>
    <scope>NUCLEOTIDE SEQUENCE</scope>
    <source>
        <strain evidence="1">CHB12</strain>
    </source>
</reference>
<dbReference type="Proteomes" id="UP000684084">
    <property type="component" value="Unassembled WGS sequence"/>
</dbReference>
<dbReference type="AlphaFoldDB" id="A0A916E5I9"/>
<dbReference type="OrthoDB" id="10447325at2759"/>
<organism evidence="1 2">
    <name type="scientific">Rhizophagus irregularis</name>
    <dbReference type="NCBI Taxonomy" id="588596"/>
    <lineage>
        <taxon>Eukaryota</taxon>
        <taxon>Fungi</taxon>
        <taxon>Fungi incertae sedis</taxon>
        <taxon>Mucoromycota</taxon>
        <taxon>Glomeromycotina</taxon>
        <taxon>Glomeromycetes</taxon>
        <taxon>Glomerales</taxon>
        <taxon>Glomeraceae</taxon>
        <taxon>Rhizophagus</taxon>
    </lineage>
</organism>
<sequence>MVVMDYANKDLMKKCWNEDSSKRPFSKEVLNIIKKWIFRPDDLRTLDENTSKLNEILENENSQASVEANEILVSEDLNDYIIKNLGSLDIKTDDN</sequence>
<comment type="caution">
    <text evidence="1">The sequence shown here is derived from an EMBL/GenBank/DDBJ whole genome shotgun (WGS) entry which is preliminary data.</text>
</comment>
<dbReference type="EMBL" id="CAGKOT010000019">
    <property type="protein sequence ID" value="CAB5364016.1"/>
    <property type="molecule type" value="Genomic_DNA"/>
</dbReference>
<gene>
    <name evidence="1" type="ORF">CHRIB12_LOCUS9773</name>
</gene>
<proteinExistence type="predicted"/>
<protein>
    <recommendedName>
        <fullName evidence="3">Serine-threonine/tyrosine-protein kinase catalytic domain-containing protein</fullName>
    </recommendedName>
</protein>
<evidence type="ECO:0000313" key="1">
    <source>
        <dbReference type="EMBL" id="CAB5364016.1"/>
    </source>
</evidence>
<evidence type="ECO:0000313" key="2">
    <source>
        <dbReference type="Proteomes" id="UP000684084"/>
    </source>
</evidence>